<dbReference type="Pfam" id="PF01966">
    <property type="entry name" value="HD"/>
    <property type="match status" value="1"/>
</dbReference>
<accession>A0A6N0NXA2</accession>
<protein>
    <submittedName>
        <fullName evidence="2">HD domain-containing protein</fullName>
    </submittedName>
</protein>
<dbReference type="GO" id="GO:0006203">
    <property type="term" value="P:dGTP catabolic process"/>
    <property type="evidence" value="ECO:0007669"/>
    <property type="project" value="TreeGrafter"/>
</dbReference>
<dbReference type="GeneID" id="55642472"/>
<dbReference type="SUPFAM" id="SSF109604">
    <property type="entry name" value="HD-domain/PDEase-like"/>
    <property type="match status" value="1"/>
</dbReference>
<dbReference type="AlphaFoldDB" id="A0A6N0NXA2"/>
<evidence type="ECO:0000313" key="2">
    <source>
        <dbReference type="EMBL" id="QKR00835.1"/>
    </source>
</evidence>
<feature type="domain" description="HD/PDEase" evidence="1">
    <location>
        <begin position="49"/>
        <end position="191"/>
    </location>
</feature>
<reference evidence="2 3" key="1">
    <citation type="submission" date="2020-02" db="EMBL/GenBank/DDBJ databases">
        <title>Comparative genome analysis reveals the metabolism and evolution of the thermophilic archaeal genus Metallosphaera.</title>
        <authorList>
            <person name="Jiang C."/>
        </authorList>
    </citation>
    <scope>NUCLEOTIDE SEQUENCE [LARGE SCALE GENOMIC DNA]</scope>
    <source>
        <strain evidence="2 3">Ric-A</strain>
    </source>
</reference>
<dbReference type="PANTHER" id="PTHR11373:SF4">
    <property type="entry name" value="DEOXYNUCLEOSIDE TRIPHOSPHATE TRIPHOSPHOHYDROLASE SAMHD1"/>
    <property type="match status" value="1"/>
</dbReference>
<evidence type="ECO:0000259" key="1">
    <source>
        <dbReference type="SMART" id="SM00471"/>
    </source>
</evidence>
<dbReference type="InterPro" id="IPR045509">
    <property type="entry name" value="HD_assoc_2"/>
</dbReference>
<dbReference type="EMBL" id="CP049074">
    <property type="protein sequence ID" value="QKR00835.1"/>
    <property type="molecule type" value="Genomic_DNA"/>
</dbReference>
<sequence length="409" mass="47672">MSVGKHIRDPIYGYVKVEASDLNLVDSPLFQRLRYIRQNGLAYLVFPSATHSRFEHSLGAHHVAKLMLEKLRKNGFVNDDQLNEISRLALVHDIGHLPFSHTFEHSLKFLQYIDERMYRDFIGNQVNAKFHELIGVNVLRNCVGEEGLAKLMEEIYVKKEASKQLVKAVISSTLDADRLDYLQRDSYYFGVKYGEISLDRIIEVMEIDRNGNYVFRTKGRDDLEHLLMARYHMYSAVYNHPVKGIFDTALAYTLANMIEDQTIPVEGVKDCEKFFNLTDDYVLSKLREKKDQDGIYKNFYDILLKRKKYKKFILEDTHADTFASTMENKEEEEKLYNFIITLKGNLLVYIADVDMPIDKVKLSIGNGEINLSNTNASKYVNVPSLRRRIIIGYTKDDYFNDFEKKFLKK</sequence>
<keyword evidence="3" id="KW-1185">Reference proteome</keyword>
<dbReference type="CDD" id="cd00077">
    <property type="entry name" value="HDc"/>
    <property type="match status" value="1"/>
</dbReference>
<dbReference type="InterPro" id="IPR050135">
    <property type="entry name" value="dGTPase-like"/>
</dbReference>
<dbReference type="PANTHER" id="PTHR11373">
    <property type="entry name" value="DEOXYNUCLEOSIDE TRIPHOSPHATE TRIPHOSPHOHYDROLASE"/>
    <property type="match status" value="1"/>
</dbReference>
<dbReference type="RefSeq" id="WP_174632230.1">
    <property type="nucleotide sequence ID" value="NZ_CP049074.1"/>
</dbReference>
<dbReference type="SMART" id="SM00471">
    <property type="entry name" value="HDc"/>
    <property type="match status" value="1"/>
</dbReference>
<dbReference type="KEGG" id="mten:GWK48_10975"/>
<dbReference type="Gene3D" id="1.10.3210.10">
    <property type="entry name" value="Hypothetical protein af1432"/>
    <property type="match status" value="1"/>
</dbReference>
<dbReference type="InterPro" id="IPR006674">
    <property type="entry name" value="HD_domain"/>
</dbReference>
<dbReference type="InterPro" id="IPR003607">
    <property type="entry name" value="HD/PDEase_dom"/>
</dbReference>
<gene>
    <name evidence="2" type="ORF">GWK48_10975</name>
</gene>
<evidence type="ECO:0000313" key="3">
    <source>
        <dbReference type="Proteomes" id="UP000509301"/>
    </source>
</evidence>
<organism evidence="2 3">
    <name type="scientific">Metallosphaera tengchongensis</name>
    <dbReference type="NCBI Taxonomy" id="1532350"/>
    <lineage>
        <taxon>Archaea</taxon>
        <taxon>Thermoproteota</taxon>
        <taxon>Thermoprotei</taxon>
        <taxon>Sulfolobales</taxon>
        <taxon>Sulfolobaceae</taxon>
        <taxon>Metallosphaera</taxon>
    </lineage>
</organism>
<name>A0A6N0NXA2_9CREN</name>
<proteinExistence type="predicted"/>
<dbReference type="Proteomes" id="UP000509301">
    <property type="component" value="Chromosome"/>
</dbReference>
<dbReference type="GO" id="GO:0008832">
    <property type="term" value="F:dGTPase activity"/>
    <property type="evidence" value="ECO:0007669"/>
    <property type="project" value="TreeGrafter"/>
</dbReference>
<dbReference type="Pfam" id="PF19276">
    <property type="entry name" value="HD_assoc_2"/>
    <property type="match status" value="1"/>
</dbReference>
<dbReference type="OrthoDB" id="8895at2157"/>